<dbReference type="AlphaFoldDB" id="A0A6A6UKN0"/>
<dbReference type="Proteomes" id="UP000799302">
    <property type="component" value="Unassembled WGS sequence"/>
</dbReference>
<accession>A0A6A6UKN0</accession>
<gene>
    <name evidence="2" type="ORF">BT63DRAFT_422537</name>
</gene>
<feature type="signal peptide" evidence="1">
    <location>
        <begin position="1"/>
        <end position="17"/>
    </location>
</feature>
<sequence>MRSSILFSLLLGSLTLAMPNPDPQPNPVAIPAPNKVEAAKRQVHTEHPACQNCNQCCYICSNCPSEGGVESNWYVSRGASSMKYLLTFSSRTSCNVQCSISPGSYDPLTVTC</sequence>
<evidence type="ECO:0000313" key="3">
    <source>
        <dbReference type="Proteomes" id="UP000799302"/>
    </source>
</evidence>
<evidence type="ECO:0000256" key="1">
    <source>
        <dbReference type="SAM" id="SignalP"/>
    </source>
</evidence>
<protein>
    <recommendedName>
        <fullName evidence="4">4Fe-4S ferredoxin-type domain-containing protein</fullName>
    </recommendedName>
</protein>
<keyword evidence="3" id="KW-1185">Reference proteome</keyword>
<evidence type="ECO:0008006" key="4">
    <source>
        <dbReference type="Google" id="ProtNLM"/>
    </source>
</evidence>
<dbReference type="EMBL" id="MU004232">
    <property type="protein sequence ID" value="KAF2672033.1"/>
    <property type="molecule type" value="Genomic_DNA"/>
</dbReference>
<name>A0A6A6UKN0_9PEZI</name>
<reference evidence="2" key="1">
    <citation type="journal article" date="2020" name="Stud. Mycol.">
        <title>101 Dothideomycetes genomes: a test case for predicting lifestyles and emergence of pathogens.</title>
        <authorList>
            <person name="Haridas S."/>
            <person name="Albert R."/>
            <person name="Binder M."/>
            <person name="Bloem J."/>
            <person name="Labutti K."/>
            <person name="Salamov A."/>
            <person name="Andreopoulos B."/>
            <person name="Baker S."/>
            <person name="Barry K."/>
            <person name="Bills G."/>
            <person name="Bluhm B."/>
            <person name="Cannon C."/>
            <person name="Castanera R."/>
            <person name="Culley D."/>
            <person name="Daum C."/>
            <person name="Ezra D."/>
            <person name="Gonzalez J."/>
            <person name="Henrissat B."/>
            <person name="Kuo A."/>
            <person name="Liang C."/>
            <person name="Lipzen A."/>
            <person name="Lutzoni F."/>
            <person name="Magnuson J."/>
            <person name="Mondo S."/>
            <person name="Nolan M."/>
            <person name="Ohm R."/>
            <person name="Pangilinan J."/>
            <person name="Park H.-J."/>
            <person name="Ramirez L."/>
            <person name="Alfaro M."/>
            <person name="Sun H."/>
            <person name="Tritt A."/>
            <person name="Yoshinaga Y."/>
            <person name="Zwiers L.-H."/>
            <person name="Turgeon B."/>
            <person name="Goodwin S."/>
            <person name="Spatafora J."/>
            <person name="Crous P."/>
            <person name="Grigoriev I."/>
        </authorList>
    </citation>
    <scope>NUCLEOTIDE SEQUENCE</scope>
    <source>
        <strain evidence="2">CBS 115976</strain>
    </source>
</reference>
<evidence type="ECO:0000313" key="2">
    <source>
        <dbReference type="EMBL" id="KAF2672033.1"/>
    </source>
</evidence>
<feature type="chain" id="PRO_5025514281" description="4Fe-4S ferredoxin-type domain-containing protein" evidence="1">
    <location>
        <begin position="18"/>
        <end position="112"/>
    </location>
</feature>
<keyword evidence="1" id="KW-0732">Signal</keyword>
<proteinExistence type="predicted"/>
<organism evidence="2 3">
    <name type="scientific">Microthyrium microscopicum</name>
    <dbReference type="NCBI Taxonomy" id="703497"/>
    <lineage>
        <taxon>Eukaryota</taxon>
        <taxon>Fungi</taxon>
        <taxon>Dikarya</taxon>
        <taxon>Ascomycota</taxon>
        <taxon>Pezizomycotina</taxon>
        <taxon>Dothideomycetes</taxon>
        <taxon>Dothideomycetes incertae sedis</taxon>
        <taxon>Microthyriales</taxon>
        <taxon>Microthyriaceae</taxon>
        <taxon>Microthyrium</taxon>
    </lineage>
</organism>